<dbReference type="KEGG" id="sphv:F9278_20305"/>
<dbReference type="Proteomes" id="UP000327294">
    <property type="component" value="Chromosome"/>
</dbReference>
<dbReference type="EMBL" id="CP045096">
    <property type="protein sequence ID" value="QFQ98164.1"/>
    <property type="molecule type" value="Genomic_DNA"/>
</dbReference>
<feature type="region of interest" description="Disordered" evidence="4">
    <location>
        <begin position="343"/>
        <end position="363"/>
    </location>
</feature>
<evidence type="ECO:0000256" key="4">
    <source>
        <dbReference type="SAM" id="MobiDB-lite"/>
    </source>
</evidence>
<dbReference type="CDD" id="cd00090">
    <property type="entry name" value="HTH_ARSR"/>
    <property type="match status" value="1"/>
</dbReference>
<evidence type="ECO:0000259" key="5">
    <source>
        <dbReference type="SMART" id="SM00418"/>
    </source>
</evidence>
<dbReference type="AlphaFoldDB" id="A0A5P8K551"/>
<evidence type="ECO:0000256" key="1">
    <source>
        <dbReference type="ARBA" id="ARBA00023015"/>
    </source>
</evidence>
<name>A0A5P8K551_9ACTN</name>
<dbReference type="InterPro" id="IPR036390">
    <property type="entry name" value="WH_DNA-bd_sf"/>
</dbReference>
<dbReference type="PANTHER" id="PTHR43132:SF6">
    <property type="entry name" value="HTH-TYPE TRANSCRIPTIONAL REPRESSOR CZRA"/>
    <property type="match status" value="1"/>
</dbReference>
<dbReference type="Gene3D" id="1.10.10.10">
    <property type="entry name" value="Winged helix-like DNA-binding domain superfamily/Winged helix DNA-binding domain"/>
    <property type="match status" value="1"/>
</dbReference>
<dbReference type="Pfam" id="PF12840">
    <property type="entry name" value="HTH_20"/>
    <property type="match status" value="1"/>
</dbReference>
<proteinExistence type="predicted"/>
<protein>
    <submittedName>
        <fullName evidence="6">Winged helix-turn-helix transcriptional regulator</fullName>
    </submittedName>
</protein>
<sequence>MGWWQVNADTLAGSRFVVSPLAETFASLKTLHAGTGTHPGERAWLRAHLPAYRRELARDPVTAPLVRAGLGKEWIADFLTPTPREDETFAAEVARVRGADPAAARAHLALSLRGPVPAVLRRDDLPGRAADLLTYVWEETVRPYWQRRRRVLEADVLARTARLGQGGWAAVLDALRPGMRWLGENRLQVNAHEYPPREISGARLVFVPVTPQRTGWVAWEERERYAVVYPCSGVLADGDGNGNGDGARDRDRDRDRDGGGSYGSTTVVPAALGPLLGDNRARILVLLDSPMSTTQLCAVTGQALGSVGRHLRVLLDAGLVRRGRAGRSVLYARTAEGEVLLRAASPRQGRRGGENASGDSIRL</sequence>
<dbReference type="InterPro" id="IPR036388">
    <property type="entry name" value="WH-like_DNA-bd_sf"/>
</dbReference>
<keyword evidence="2" id="KW-0238">DNA-binding</keyword>
<keyword evidence="1" id="KW-0805">Transcription regulation</keyword>
<dbReference type="RefSeq" id="WP_152169633.1">
    <property type="nucleotide sequence ID" value="NZ_CP045096.1"/>
</dbReference>
<feature type="domain" description="HTH arsR-type" evidence="5">
    <location>
        <begin position="270"/>
        <end position="349"/>
    </location>
</feature>
<keyword evidence="3" id="KW-0804">Transcription</keyword>
<evidence type="ECO:0000256" key="3">
    <source>
        <dbReference type="ARBA" id="ARBA00023163"/>
    </source>
</evidence>
<dbReference type="GO" id="GO:0003700">
    <property type="term" value="F:DNA-binding transcription factor activity"/>
    <property type="evidence" value="ECO:0007669"/>
    <property type="project" value="InterPro"/>
</dbReference>
<gene>
    <name evidence="6" type="ORF">F9278_20305</name>
</gene>
<dbReference type="PANTHER" id="PTHR43132">
    <property type="entry name" value="ARSENICAL RESISTANCE OPERON REPRESSOR ARSR-RELATED"/>
    <property type="match status" value="1"/>
</dbReference>
<dbReference type="InterPro" id="IPR011991">
    <property type="entry name" value="ArsR-like_HTH"/>
</dbReference>
<evidence type="ECO:0000256" key="2">
    <source>
        <dbReference type="ARBA" id="ARBA00023125"/>
    </source>
</evidence>
<evidence type="ECO:0000313" key="6">
    <source>
        <dbReference type="EMBL" id="QFQ98164.1"/>
    </source>
</evidence>
<feature type="region of interest" description="Disordered" evidence="4">
    <location>
        <begin position="239"/>
        <end position="265"/>
    </location>
</feature>
<dbReference type="SUPFAM" id="SSF46785">
    <property type="entry name" value="Winged helix' DNA-binding domain"/>
    <property type="match status" value="1"/>
</dbReference>
<reference evidence="6 7" key="1">
    <citation type="submission" date="2019-10" db="EMBL/GenBank/DDBJ databases">
        <title>Streptomyces sp. strain GY16 isolated from leaves of Broussonetia papyrifera.</title>
        <authorList>
            <person name="Mo P."/>
        </authorList>
    </citation>
    <scope>NUCLEOTIDE SEQUENCE [LARGE SCALE GENOMIC DNA]</scope>
    <source>
        <strain evidence="6 7">GY16</strain>
    </source>
</reference>
<dbReference type="SMART" id="SM00418">
    <property type="entry name" value="HTH_ARSR"/>
    <property type="match status" value="1"/>
</dbReference>
<evidence type="ECO:0000313" key="7">
    <source>
        <dbReference type="Proteomes" id="UP000327294"/>
    </source>
</evidence>
<dbReference type="InterPro" id="IPR051011">
    <property type="entry name" value="Metal_resp_trans_reg"/>
</dbReference>
<dbReference type="GO" id="GO:0003677">
    <property type="term" value="F:DNA binding"/>
    <property type="evidence" value="ECO:0007669"/>
    <property type="project" value="UniProtKB-KW"/>
</dbReference>
<feature type="compositionally biased region" description="Basic and acidic residues" evidence="4">
    <location>
        <begin position="246"/>
        <end position="258"/>
    </location>
</feature>
<dbReference type="InterPro" id="IPR001845">
    <property type="entry name" value="HTH_ArsR_DNA-bd_dom"/>
</dbReference>
<accession>A0A5P8K551</accession>
<keyword evidence="7" id="KW-1185">Reference proteome</keyword>
<organism evidence="6 7">
    <name type="scientific">Streptomyces phaeolivaceus</name>
    <dbReference type="NCBI Taxonomy" id="2653200"/>
    <lineage>
        <taxon>Bacteria</taxon>
        <taxon>Bacillati</taxon>
        <taxon>Actinomycetota</taxon>
        <taxon>Actinomycetes</taxon>
        <taxon>Kitasatosporales</taxon>
        <taxon>Streptomycetaceae</taxon>
        <taxon>Streptomyces</taxon>
    </lineage>
</organism>